<name>A0A255XLJ0_9PROT</name>
<dbReference type="InterPro" id="IPR000634">
    <property type="entry name" value="Ser/Thr_deHydtase_PyrdxlP-BS"/>
</dbReference>
<evidence type="ECO:0000313" key="9">
    <source>
        <dbReference type="Proteomes" id="UP000216361"/>
    </source>
</evidence>
<comment type="cofactor">
    <cofactor evidence="1">
        <name>pyridoxal 5'-phosphate</name>
        <dbReference type="ChEBI" id="CHEBI:597326"/>
    </cofactor>
</comment>
<dbReference type="PANTHER" id="PTHR48078:SF2">
    <property type="entry name" value="CATABOLIC L-SERINE_THREONINE DEHYDRATASE"/>
    <property type="match status" value="1"/>
</dbReference>
<keyword evidence="5" id="KW-0456">Lyase</keyword>
<comment type="caution">
    <text evidence="8">The sequence shown here is derived from an EMBL/GenBank/DDBJ whole genome shotgun (WGS) entry which is preliminary data.</text>
</comment>
<dbReference type="GO" id="GO:0030170">
    <property type="term" value="F:pyridoxal phosphate binding"/>
    <property type="evidence" value="ECO:0007669"/>
    <property type="project" value="InterPro"/>
</dbReference>
<dbReference type="EMBL" id="NOXS01000034">
    <property type="protein sequence ID" value="OYQ17254.1"/>
    <property type="molecule type" value="Genomic_DNA"/>
</dbReference>
<dbReference type="OrthoDB" id="9811476at2"/>
<dbReference type="PROSITE" id="PS00165">
    <property type="entry name" value="DEHYDRATASE_SER_THR"/>
    <property type="match status" value="1"/>
</dbReference>
<dbReference type="PANTHER" id="PTHR48078">
    <property type="entry name" value="THREONINE DEHYDRATASE, MITOCHONDRIAL-RELATED"/>
    <property type="match status" value="1"/>
</dbReference>
<gene>
    <name evidence="8" type="ORF">CHR90_14880</name>
</gene>
<evidence type="ECO:0000256" key="6">
    <source>
        <dbReference type="ARBA" id="ARBA00049406"/>
    </source>
</evidence>
<dbReference type="AlphaFoldDB" id="A0A255XLJ0"/>
<dbReference type="GO" id="GO:0006567">
    <property type="term" value="P:L-threonine catabolic process"/>
    <property type="evidence" value="ECO:0007669"/>
    <property type="project" value="TreeGrafter"/>
</dbReference>
<evidence type="ECO:0000256" key="1">
    <source>
        <dbReference type="ARBA" id="ARBA00001933"/>
    </source>
</evidence>
<dbReference type="EC" id="4.3.1.17" evidence="3"/>
<dbReference type="GO" id="GO:0009097">
    <property type="term" value="P:isoleucine biosynthetic process"/>
    <property type="evidence" value="ECO:0007669"/>
    <property type="project" value="TreeGrafter"/>
</dbReference>
<keyword evidence="9" id="KW-1185">Reference proteome</keyword>
<evidence type="ECO:0000259" key="7">
    <source>
        <dbReference type="Pfam" id="PF00291"/>
    </source>
</evidence>
<comment type="catalytic activity">
    <reaction evidence="6">
        <text>L-serine = pyruvate + NH4(+)</text>
        <dbReference type="Rhea" id="RHEA:19169"/>
        <dbReference type="ChEBI" id="CHEBI:15361"/>
        <dbReference type="ChEBI" id="CHEBI:28938"/>
        <dbReference type="ChEBI" id="CHEBI:33384"/>
        <dbReference type="EC" id="4.3.1.17"/>
    </reaction>
</comment>
<reference evidence="8 9" key="1">
    <citation type="submission" date="2017-07" db="EMBL/GenBank/DDBJ databases">
        <title>Elstera cyanobacteriorum sp. nov., a novel bacterium isolated from cyanobacterial aggregates in a eutrophic lake.</title>
        <authorList>
            <person name="Cai H."/>
        </authorList>
    </citation>
    <scope>NUCLEOTIDE SEQUENCE [LARGE SCALE GENOMIC DNA]</scope>
    <source>
        <strain evidence="8 9">TH019</strain>
    </source>
</reference>
<dbReference type="InterPro" id="IPR050147">
    <property type="entry name" value="Ser/Thr_Dehydratase"/>
</dbReference>
<evidence type="ECO:0000256" key="5">
    <source>
        <dbReference type="ARBA" id="ARBA00023239"/>
    </source>
</evidence>
<dbReference type="Proteomes" id="UP000216361">
    <property type="component" value="Unassembled WGS sequence"/>
</dbReference>
<dbReference type="RefSeq" id="WP_094409838.1">
    <property type="nucleotide sequence ID" value="NZ_BMJZ01000005.1"/>
</dbReference>
<organism evidence="8 9">
    <name type="scientific">Elstera cyanobacteriorum</name>
    <dbReference type="NCBI Taxonomy" id="2022747"/>
    <lineage>
        <taxon>Bacteria</taxon>
        <taxon>Pseudomonadati</taxon>
        <taxon>Pseudomonadota</taxon>
        <taxon>Alphaproteobacteria</taxon>
        <taxon>Rhodospirillales</taxon>
        <taxon>Rhodospirillaceae</taxon>
        <taxon>Elstera</taxon>
    </lineage>
</organism>
<comment type="similarity">
    <text evidence="2">Belongs to the serine/threonine dehydratase family.</text>
</comment>
<evidence type="ECO:0000256" key="2">
    <source>
        <dbReference type="ARBA" id="ARBA00010869"/>
    </source>
</evidence>
<keyword evidence="4" id="KW-0663">Pyridoxal phosphate</keyword>
<dbReference type="GO" id="GO:0006565">
    <property type="term" value="P:L-serine catabolic process"/>
    <property type="evidence" value="ECO:0007669"/>
    <property type="project" value="TreeGrafter"/>
</dbReference>
<evidence type="ECO:0000313" key="8">
    <source>
        <dbReference type="EMBL" id="OYQ17254.1"/>
    </source>
</evidence>
<dbReference type="InterPro" id="IPR036052">
    <property type="entry name" value="TrpB-like_PALP_sf"/>
</dbReference>
<accession>A0A255XLJ0</accession>
<sequence length="307" mass="31854">MRLHHQTPFVISTALSVHAGRTVGLKMEALQPSGSFKLRGVGHACETYRARGAQRFISSSGGNAGLAVAYAARALGVPAVIVVPETTSDRAQQLLRAEGAAVIVHGASWQEANAEAQALIGAADAFIHPFDDPLLWEGHASMIDEVAAEGFRPDAVIVSVGGGGLMVGVIRGLQRNGWGDVPVLAVETAGAASLAAAYAAEERVTLPAITSLATSLGAKQVCAEAFDLRHRHAITPVQVTDAQAVTACARFLDDHRILVEPACGAGLAVVYDMPERLADFARVLIIVCGGATMTAAQLAAWQQGVPS</sequence>
<dbReference type="GO" id="GO:0004794">
    <property type="term" value="F:threonine deaminase activity"/>
    <property type="evidence" value="ECO:0007669"/>
    <property type="project" value="TreeGrafter"/>
</dbReference>
<proteinExistence type="inferred from homology"/>
<evidence type="ECO:0000256" key="3">
    <source>
        <dbReference type="ARBA" id="ARBA00012093"/>
    </source>
</evidence>
<dbReference type="Pfam" id="PF00291">
    <property type="entry name" value="PALP"/>
    <property type="match status" value="1"/>
</dbReference>
<dbReference type="GO" id="GO:0003941">
    <property type="term" value="F:L-serine ammonia-lyase activity"/>
    <property type="evidence" value="ECO:0007669"/>
    <property type="project" value="UniProtKB-EC"/>
</dbReference>
<feature type="domain" description="Tryptophan synthase beta chain-like PALP" evidence="7">
    <location>
        <begin position="4"/>
        <end position="289"/>
    </location>
</feature>
<evidence type="ECO:0000256" key="4">
    <source>
        <dbReference type="ARBA" id="ARBA00022898"/>
    </source>
</evidence>
<protein>
    <recommendedName>
        <fullName evidence="3">L-serine ammonia-lyase</fullName>
        <ecNumber evidence="3">4.3.1.17</ecNumber>
    </recommendedName>
</protein>
<dbReference type="InterPro" id="IPR001926">
    <property type="entry name" value="TrpB-like_PALP"/>
</dbReference>
<dbReference type="Gene3D" id="3.40.50.1100">
    <property type="match status" value="2"/>
</dbReference>
<dbReference type="SUPFAM" id="SSF53686">
    <property type="entry name" value="Tryptophan synthase beta subunit-like PLP-dependent enzymes"/>
    <property type="match status" value="1"/>
</dbReference>